<dbReference type="EMBL" id="KZ293697">
    <property type="protein sequence ID" value="PBK84572.1"/>
    <property type="molecule type" value="Genomic_DNA"/>
</dbReference>
<keyword evidence="2" id="KW-1185">Reference proteome</keyword>
<accession>A0A2H3CZE8</accession>
<dbReference type="Proteomes" id="UP000217790">
    <property type="component" value="Unassembled WGS sequence"/>
</dbReference>
<name>A0A2H3CZE8_ARMGA</name>
<dbReference type="OrthoDB" id="2938946at2759"/>
<evidence type="ECO:0000313" key="2">
    <source>
        <dbReference type="Proteomes" id="UP000217790"/>
    </source>
</evidence>
<proteinExistence type="predicted"/>
<evidence type="ECO:0000313" key="1">
    <source>
        <dbReference type="EMBL" id="PBK84572.1"/>
    </source>
</evidence>
<reference evidence="2" key="1">
    <citation type="journal article" date="2017" name="Nat. Ecol. Evol.">
        <title>Genome expansion and lineage-specific genetic innovations in the forest pathogenic fungi Armillaria.</title>
        <authorList>
            <person name="Sipos G."/>
            <person name="Prasanna A.N."/>
            <person name="Walter M.C."/>
            <person name="O'Connor E."/>
            <person name="Balint B."/>
            <person name="Krizsan K."/>
            <person name="Kiss B."/>
            <person name="Hess J."/>
            <person name="Varga T."/>
            <person name="Slot J."/>
            <person name="Riley R."/>
            <person name="Boka B."/>
            <person name="Rigling D."/>
            <person name="Barry K."/>
            <person name="Lee J."/>
            <person name="Mihaltcheva S."/>
            <person name="LaButti K."/>
            <person name="Lipzen A."/>
            <person name="Waldron R."/>
            <person name="Moloney N.M."/>
            <person name="Sperisen C."/>
            <person name="Kredics L."/>
            <person name="Vagvoelgyi C."/>
            <person name="Patrignani A."/>
            <person name="Fitzpatrick D."/>
            <person name="Nagy I."/>
            <person name="Doyle S."/>
            <person name="Anderson J.B."/>
            <person name="Grigoriev I.V."/>
            <person name="Gueldener U."/>
            <person name="Muensterkoetter M."/>
            <person name="Nagy L.G."/>
        </authorList>
    </citation>
    <scope>NUCLEOTIDE SEQUENCE [LARGE SCALE GENOMIC DNA]</scope>
    <source>
        <strain evidence="2">Ar21-2</strain>
    </source>
</reference>
<protein>
    <submittedName>
        <fullName evidence="1">Uncharacterized protein</fullName>
    </submittedName>
</protein>
<gene>
    <name evidence="1" type="ORF">ARMGADRAFT_1088336</name>
</gene>
<dbReference type="InParanoid" id="A0A2H3CZE8"/>
<organism evidence="1 2">
    <name type="scientific">Armillaria gallica</name>
    <name type="common">Bulbous honey fungus</name>
    <name type="synonym">Armillaria bulbosa</name>
    <dbReference type="NCBI Taxonomy" id="47427"/>
    <lineage>
        <taxon>Eukaryota</taxon>
        <taxon>Fungi</taxon>
        <taxon>Dikarya</taxon>
        <taxon>Basidiomycota</taxon>
        <taxon>Agaricomycotina</taxon>
        <taxon>Agaricomycetes</taxon>
        <taxon>Agaricomycetidae</taxon>
        <taxon>Agaricales</taxon>
        <taxon>Marasmiineae</taxon>
        <taxon>Physalacriaceae</taxon>
        <taxon>Armillaria</taxon>
    </lineage>
</organism>
<dbReference type="AlphaFoldDB" id="A0A2H3CZE8"/>
<sequence>MSSQHSIITFDCNHYLHLFCVAVHHPILLALFENILGNDTTFLTDLNNYIVAAKQGDNTVYKPSYILGSAGWAVLQTLSDLVMAAAHNITPYSGQSQCPVTIPQFMLEELGISSTKDVDITHFHCLLNYLLTLSCPSHDGLQSALRAFQQGLCCCIMWLASRINYSMKKGFQAHVNWGTFVGMSWDEFLLCVSPATIIAEGHR</sequence>